<evidence type="ECO:0000313" key="8">
    <source>
        <dbReference type="Proteomes" id="UP000635278"/>
    </source>
</evidence>
<evidence type="ECO:0000256" key="4">
    <source>
        <dbReference type="ARBA" id="ARBA00022989"/>
    </source>
</evidence>
<keyword evidence="8" id="KW-1185">Reference proteome</keyword>
<comment type="caution">
    <text evidence="7">The sequence shown here is derived from an EMBL/GenBank/DDBJ whole genome shotgun (WGS) entry which is preliminary data.</text>
</comment>
<evidence type="ECO:0000256" key="2">
    <source>
        <dbReference type="ARBA" id="ARBA00022679"/>
    </source>
</evidence>
<dbReference type="Proteomes" id="UP000635278">
    <property type="component" value="Unassembled WGS sequence"/>
</dbReference>
<evidence type="ECO:0000256" key="3">
    <source>
        <dbReference type="ARBA" id="ARBA00022692"/>
    </source>
</evidence>
<evidence type="ECO:0008006" key="9">
    <source>
        <dbReference type="Google" id="ProtNLM"/>
    </source>
</evidence>
<gene>
    <name evidence="7" type="ORF">GOB93_00130</name>
</gene>
<comment type="subcellular location">
    <subcellularLocation>
        <location evidence="1">Membrane</location>
        <topology evidence="1">Single-pass membrane protein</topology>
    </subcellularLocation>
</comment>
<dbReference type="InterPro" id="IPR010635">
    <property type="entry name" value="Heparan_SO4-6-sulfoTrfase"/>
</dbReference>
<dbReference type="EMBL" id="WOTB01000001">
    <property type="protein sequence ID" value="NHN83060.1"/>
    <property type="molecule type" value="Genomic_DNA"/>
</dbReference>
<dbReference type="Gene3D" id="3.40.50.300">
    <property type="entry name" value="P-loop containing nucleotide triphosphate hydrolases"/>
    <property type="match status" value="1"/>
</dbReference>
<keyword evidence="6" id="KW-0325">Glycoprotein</keyword>
<protein>
    <recommendedName>
        <fullName evidence="9">Sulfotransferase family protein</fullName>
    </recommendedName>
</protein>
<keyword evidence="5" id="KW-0472">Membrane</keyword>
<dbReference type="PANTHER" id="PTHR12812">
    <property type="entry name" value="HEPARAN SULFATE 6-O-SULFOTRANSFERASE 3"/>
    <property type="match status" value="1"/>
</dbReference>
<accession>A0ABX0JMI7</accession>
<keyword evidence="3" id="KW-0812">Transmembrane</keyword>
<dbReference type="SUPFAM" id="SSF52540">
    <property type="entry name" value="P-loop containing nucleoside triphosphate hydrolases"/>
    <property type="match status" value="1"/>
</dbReference>
<evidence type="ECO:0000256" key="6">
    <source>
        <dbReference type="ARBA" id="ARBA00023180"/>
    </source>
</evidence>
<evidence type="ECO:0000256" key="5">
    <source>
        <dbReference type="ARBA" id="ARBA00023136"/>
    </source>
</evidence>
<sequence>MADDPLSPIWPLLLGREPTQAEREAEAAREPADSEQTLARRLMLSDEFAARLRQLKKDAGEISRTVLAGRRLAFVHIEKCGGSTLHAMLASQFPPERICPERFDALGCWTINELSRYDLFSGHFDLAYCRSIPGTVQVITMLREPRARLMSLWRFWRAHRETAATQSHPLVRRARTMDAETFFSDPVVIRSASVRDAITGQLIRTGAKGETGPDDILITNPEQAGEQAWTALRAMTAFGLVERMEESRLLINDATGLAMQPVAPLQVLNDLVRNEAAFVKPPEEPMTPALLARLDALTRADRALYARAVRLFARRYAILRLRQRGRRLLRRLR</sequence>
<organism evidence="7 8">
    <name type="scientific">Acetobacter musti</name>
    <dbReference type="NCBI Taxonomy" id="864732"/>
    <lineage>
        <taxon>Bacteria</taxon>
        <taxon>Pseudomonadati</taxon>
        <taxon>Pseudomonadota</taxon>
        <taxon>Alphaproteobacteria</taxon>
        <taxon>Acetobacterales</taxon>
        <taxon>Acetobacteraceae</taxon>
        <taxon>Acetobacter</taxon>
    </lineage>
</organism>
<dbReference type="InterPro" id="IPR027417">
    <property type="entry name" value="P-loop_NTPase"/>
</dbReference>
<dbReference type="PANTHER" id="PTHR12812:SF0">
    <property type="entry name" value="HEPARAN-SULFATE 6-O-SULFOTRANSFERASE"/>
    <property type="match status" value="1"/>
</dbReference>
<keyword evidence="4" id="KW-1133">Transmembrane helix</keyword>
<name>A0ABX0JMI7_9PROT</name>
<keyword evidence="2" id="KW-0808">Transferase</keyword>
<reference evidence="7 8" key="1">
    <citation type="journal article" date="2020" name="Int. J. Syst. Evol. Microbiol.">
        <title>Novel acetic acid bacteria from cider fermentations: Acetobacter conturbans sp. nov. and Acetobacter fallax sp. nov.</title>
        <authorList>
            <person name="Sombolestani A.S."/>
            <person name="Cleenwerck I."/>
            <person name="Cnockaert M."/>
            <person name="Borremans W."/>
            <person name="Wieme A.D."/>
            <person name="De Vuyst L."/>
            <person name="Vandamme P."/>
        </authorList>
    </citation>
    <scope>NUCLEOTIDE SEQUENCE [LARGE SCALE GENOMIC DNA]</scope>
    <source>
        <strain evidence="7 8">LMG 30640</strain>
    </source>
</reference>
<dbReference type="RefSeq" id="WP_173581592.1">
    <property type="nucleotide sequence ID" value="NZ_WOTB01000001.1"/>
</dbReference>
<evidence type="ECO:0000313" key="7">
    <source>
        <dbReference type="EMBL" id="NHN83060.1"/>
    </source>
</evidence>
<proteinExistence type="predicted"/>
<evidence type="ECO:0000256" key="1">
    <source>
        <dbReference type="ARBA" id="ARBA00004167"/>
    </source>
</evidence>